<feature type="signal peptide" evidence="1">
    <location>
        <begin position="1"/>
        <end position="19"/>
    </location>
</feature>
<protein>
    <submittedName>
        <fullName evidence="2">Uncharacterized protein</fullName>
    </submittedName>
</protein>
<keyword evidence="3" id="KW-1185">Reference proteome</keyword>
<reference evidence="2" key="1">
    <citation type="submission" date="2020-05" db="EMBL/GenBank/DDBJ databases">
        <title>Phylogenomic resolution of chytrid fungi.</title>
        <authorList>
            <person name="Stajich J.E."/>
            <person name="Amses K."/>
            <person name="Simmons R."/>
            <person name="Seto K."/>
            <person name="Myers J."/>
            <person name="Bonds A."/>
            <person name="Quandt C.A."/>
            <person name="Barry K."/>
            <person name="Liu P."/>
            <person name="Grigoriev I."/>
            <person name="Longcore J.E."/>
            <person name="James T.Y."/>
        </authorList>
    </citation>
    <scope>NUCLEOTIDE SEQUENCE</scope>
    <source>
        <strain evidence="2">JEL0379</strain>
    </source>
</reference>
<dbReference type="Proteomes" id="UP001212152">
    <property type="component" value="Unassembled WGS sequence"/>
</dbReference>
<sequence>MHFSSAATLLLVLPAVVSAAPHQARADIVTSSTWSSTATATTATEFASATATATQGTIPRPAGHLCRTAGCNSELCVPAGADSVLSPCIYKPVFACYRSATCGYSATGSGNCGWVETDALEQCIKAAGGV</sequence>
<evidence type="ECO:0000256" key="1">
    <source>
        <dbReference type="SAM" id="SignalP"/>
    </source>
</evidence>
<organism evidence="2 3">
    <name type="scientific">Geranomyces variabilis</name>
    <dbReference type="NCBI Taxonomy" id="109894"/>
    <lineage>
        <taxon>Eukaryota</taxon>
        <taxon>Fungi</taxon>
        <taxon>Fungi incertae sedis</taxon>
        <taxon>Chytridiomycota</taxon>
        <taxon>Chytridiomycota incertae sedis</taxon>
        <taxon>Chytridiomycetes</taxon>
        <taxon>Spizellomycetales</taxon>
        <taxon>Powellomycetaceae</taxon>
        <taxon>Geranomyces</taxon>
    </lineage>
</organism>
<comment type="caution">
    <text evidence="2">The sequence shown here is derived from an EMBL/GenBank/DDBJ whole genome shotgun (WGS) entry which is preliminary data.</text>
</comment>
<proteinExistence type="predicted"/>
<dbReference type="EMBL" id="JADGJQ010000061">
    <property type="protein sequence ID" value="KAJ3174743.1"/>
    <property type="molecule type" value="Genomic_DNA"/>
</dbReference>
<evidence type="ECO:0000313" key="2">
    <source>
        <dbReference type="EMBL" id="KAJ3174743.1"/>
    </source>
</evidence>
<dbReference type="AlphaFoldDB" id="A0AAD5TER4"/>
<feature type="chain" id="PRO_5041906002" evidence="1">
    <location>
        <begin position="20"/>
        <end position="130"/>
    </location>
</feature>
<gene>
    <name evidence="2" type="ORF">HDU87_006992</name>
</gene>
<keyword evidence="1" id="KW-0732">Signal</keyword>
<name>A0AAD5TER4_9FUNG</name>
<evidence type="ECO:0000313" key="3">
    <source>
        <dbReference type="Proteomes" id="UP001212152"/>
    </source>
</evidence>
<accession>A0AAD5TER4</accession>